<evidence type="ECO:0000313" key="2">
    <source>
        <dbReference type="EMBL" id="SPS01330.1"/>
    </source>
</evidence>
<protein>
    <submittedName>
        <fullName evidence="2">Uncharacterized protein</fullName>
    </submittedName>
</protein>
<evidence type="ECO:0000313" key="3">
    <source>
        <dbReference type="Proteomes" id="UP000256805"/>
    </source>
</evidence>
<proteinExistence type="predicted"/>
<sequence>MPPQRAGTPALPRLARQEANDNR</sequence>
<evidence type="ECO:0000256" key="1">
    <source>
        <dbReference type="SAM" id="MobiDB-lite"/>
    </source>
</evidence>
<dbReference type="AlphaFoldDB" id="A0A375JB29"/>
<dbReference type="EMBL" id="OVTA01000043">
    <property type="protein sequence ID" value="SPS01330.1"/>
    <property type="molecule type" value="Genomic_DNA"/>
</dbReference>
<name>A0A375JB29_9BURK</name>
<accession>A0A375JB29</accession>
<feature type="region of interest" description="Disordered" evidence="1">
    <location>
        <begin position="1"/>
        <end position="23"/>
    </location>
</feature>
<dbReference type="Proteomes" id="UP000256805">
    <property type="component" value="Unassembled WGS sequence"/>
</dbReference>
<reference evidence="2 3" key="1">
    <citation type="submission" date="2018-01" db="EMBL/GenBank/DDBJ databases">
        <authorList>
            <person name="Gaut B.S."/>
            <person name="Morton B.R."/>
            <person name="Clegg M.T."/>
            <person name="Duvall M.R."/>
        </authorList>
    </citation>
    <scope>NUCLEOTIDE SEQUENCE [LARGE SCALE GENOMIC DNA]</scope>
    <source>
        <strain evidence="2">Cupriavidus taiwanensis cmp 52</strain>
    </source>
</reference>
<gene>
    <name evidence="2" type="ORF">CBM2634_B20056</name>
</gene>
<organism evidence="2 3">
    <name type="scientific">Cupriavidus taiwanensis</name>
    <dbReference type="NCBI Taxonomy" id="164546"/>
    <lineage>
        <taxon>Bacteria</taxon>
        <taxon>Pseudomonadati</taxon>
        <taxon>Pseudomonadota</taxon>
        <taxon>Betaproteobacteria</taxon>
        <taxon>Burkholderiales</taxon>
        <taxon>Burkholderiaceae</taxon>
        <taxon>Cupriavidus</taxon>
    </lineage>
</organism>